<sequence>MPKYGITSYLPITYTQAPGFTAETFNPPASSRMSDTSNALVTPHTADTMSTSYIPPFERTWVDETEHFNMVDVYNGLQTQYADAKEFDPRYGWYNDAVSIGAIFPPGIPMSAKEVMAYYPHHIRWKGMMLRLTDNDYRGIDFIGMQAFFRGPADHHISAGKMNLYQRDAAKVVYPEFKLNSYKGRLDPDLSMTHIEPGKSVVDRIGTFTIPLYDDLLRGLRHFPSGLDARVLTECLAWYKSVRDTFNPPLQFNVLHTQALSRVLQVPLKPYGPQNLDYLSLMEWREKGEFKTRPMDENITTSTSVQDMDSGNKKRSHLNINMDTEEVTMEYKIRLQHIFTFPFVAMQDLIGEAFTMGIKKAEERATARGVVLTPTTTTTNDQSLALPLTTANLRALLSPVREPTPAPVANAEPPTAPQPQPIRGAW</sequence>
<organism evidence="2 3">
    <name type="scientific">Pyrenophora tritici-repentis</name>
    <dbReference type="NCBI Taxonomy" id="45151"/>
    <lineage>
        <taxon>Eukaryota</taxon>
        <taxon>Fungi</taxon>
        <taxon>Dikarya</taxon>
        <taxon>Ascomycota</taxon>
        <taxon>Pezizomycotina</taxon>
        <taxon>Dothideomycetes</taxon>
        <taxon>Pleosporomycetidae</taxon>
        <taxon>Pleosporales</taxon>
        <taxon>Pleosporineae</taxon>
        <taxon>Pleosporaceae</taxon>
        <taxon>Pyrenophora</taxon>
    </lineage>
</organism>
<reference evidence="2" key="1">
    <citation type="journal article" date="2018" name="BMC Genomics">
        <title>Comparative genomics of the wheat fungal pathogen Pyrenophora tritici-repentis reveals chromosomal variations and genome plasticity.</title>
        <authorList>
            <person name="Moolhuijzen P."/>
            <person name="See P.T."/>
            <person name="Hane J.K."/>
            <person name="Shi G."/>
            <person name="Liu Z."/>
            <person name="Oliver R.P."/>
            <person name="Moffat C.S."/>
        </authorList>
    </citation>
    <scope>NUCLEOTIDE SEQUENCE [LARGE SCALE GENOMIC DNA]</scope>
    <source>
        <strain evidence="2">M4</strain>
    </source>
</reference>
<proteinExistence type="predicted"/>
<feature type="region of interest" description="Disordered" evidence="1">
    <location>
        <begin position="402"/>
        <end position="426"/>
    </location>
</feature>
<comment type="caution">
    <text evidence="2">The sequence shown here is derived from an EMBL/GenBank/DDBJ whole genome shotgun (WGS) entry which is preliminary data.</text>
</comment>
<evidence type="ECO:0000256" key="1">
    <source>
        <dbReference type="SAM" id="MobiDB-lite"/>
    </source>
</evidence>
<protein>
    <submittedName>
        <fullName evidence="2">Uncharacterized protein</fullName>
    </submittedName>
</protein>
<dbReference type="KEGG" id="ptrr:6343482"/>
<name>A0A317AS38_9PLEO</name>
<evidence type="ECO:0000313" key="2">
    <source>
        <dbReference type="EMBL" id="KAF7569875.1"/>
    </source>
</evidence>
<dbReference type="GeneID" id="6343482"/>
<evidence type="ECO:0000313" key="3">
    <source>
        <dbReference type="Proteomes" id="UP000245464"/>
    </source>
</evidence>
<dbReference type="EMBL" id="NQIK02000006">
    <property type="protein sequence ID" value="KAF7569875.1"/>
    <property type="molecule type" value="Genomic_DNA"/>
</dbReference>
<dbReference type="Proteomes" id="UP000245464">
    <property type="component" value="Chromosome 6"/>
</dbReference>
<dbReference type="AlphaFoldDB" id="A0A317AS38"/>
<accession>A0A317AS38</accession>
<gene>
    <name evidence="2" type="ORF">PtrM4_122900</name>
</gene>
<dbReference type="RefSeq" id="XP_065961730.1">
    <property type="nucleotide sequence ID" value="XM_066108545.1"/>
</dbReference>